<evidence type="ECO:0000313" key="3">
    <source>
        <dbReference type="Proteomes" id="UP001215598"/>
    </source>
</evidence>
<evidence type="ECO:0000256" key="1">
    <source>
        <dbReference type="SAM" id="Phobius"/>
    </source>
</evidence>
<dbReference type="Gene3D" id="2.60.120.260">
    <property type="entry name" value="Galactose-binding domain-like"/>
    <property type="match status" value="1"/>
</dbReference>
<organism evidence="2 3">
    <name type="scientific">Mycena metata</name>
    <dbReference type="NCBI Taxonomy" id="1033252"/>
    <lineage>
        <taxon>Eukaryota</taxon>
        <taxon>Fungi</taxon>
        <taxon>Dikarya</taxon>
        <taxon>Basidiomycota</taxon>
        <taxon>Agaricomycotina</taxon>
        <taxon>Agaricomycetes</taxon>
        <taxon>Agaricomycetidae</taxon>
        <taxon>Agaricales</taxon>
        <taxon>Marasmiineae</taxon>
        <taxon>Mycenaceae</taxon>
        <taxon>Mycena</taxon>
    </lineage>
</organism>
<dbReference type="AlphaFoldDB" id="A0AAD7HRZ0"/>
<keyword evidence="1" id="KW-0472">Membrane</keyword>
<comment type="caution">
    <text evidence="2">The sequence shown here is derived from an EMBL/GenBank/DDBJ whole genome shotgun (WGS) entry which is preliminary data.</text>
</comment>
<sequence>MSVPLRRIVVDDSDPAIQYGSGWSLVDPQKLDTIGNYGPVYNGTSHTIVGTSSTLSFPFNGTSITVTGTLAITTTNNVSDPTWDCFVDDMKIPNPNPTFQFPENNWDLCDQSQIAPGSHMLTLQVQSKGTPFYIDKIMYTPLPTVKEETAVLEYSNVDPAVSFGPGWSPWGVQNVTQVTGAQVALNFHGSAVSLFGYVPTELPHNASFASYTIDGVNPTTFTLNGLAAQSATVYNVLILSTNNLSPTTHNLVVTYEGNSALTPLVVGAFYVTNISTPSTTTSGVPQSSSSSDASTVATTTTKHNSAGAIAGGIIGCLAVLAFIVGLVFWCRRRRRR</sequence>
<accession>A0AAD7HRZ0</accession>
<evidence type="ECO:0000313" key="2">
    <source>
        <dbReference type="EMBL" id="KAJ7726924.1"/>
    </source>
</evidence>
<dbReference type="Proteomes" id="UP001215598">
    <property type="component" value="Unassembled WGS sequence"/>
</dbReference>
<keyword evidence="1" id="KW-0812">Transmembrane</keyword>
<gene>
    <name evidence="2" type="ORF">B0H16DRAFT_1331903</name>
</gene>
<proteinExistence type="predicted"/>
<reference evidence="2" key="1">
    <citation type="submission" date="2023-03" db="EMBL/GenBank/DDBJ databases">
        <title>Massive genome expansion in bonnet fungi (Mycena s.s.) driven by repeated elements and novel gene families across ecological guilds.</title>
        <authorList>
            <consortium name="Lawrence Berkeley National Laboratory"/>
            <person name="Harder C.B."/>
            <person name="Miyauchi S."/>
            <person name="Viragh M."/>
            <person name="Kuo A."/>
            <person name="Thoen E."/>
            <person name="Andreopoulos B."/>
            <person name="Lu D."/>
            <person name="Skrede I."/>
            <person name="Drula E."/>
            <person name="Henrissat B."/>
            <person name="Morin E."/>
            <person name="Kohler A."/>
            <person name="Barry K."/>
            <person name="LaButti K."/>
            <person name="Morin E."/>
            <person name="Salamov A."/>
            <person name="Lipzen A."/>
            <person name="Mereny Z."/>
            <person name="Hegedus B."/>
            <person name="Baldrian P."/>
            <person name="Stursova M."/>
            <person name="Weitz H."/>
            <person name="Taylor A."/>
            <person name="Grigoriev I.V."/>
            <person name="Nagy L.G."/>
            <person name="Martin F."/>
            <person name="Kauserud H."/>
        </authorList>
    </citation>
    <scope>NUCLEOTIDE SEQUENCE</scope>
    <source>
        <strain evidence="2">CBHHK182m</strain>
    </source>
</reference>
<keyword evidence="1" id="KW-1133">Transmembrane helix</keyword>
<feature type="non-terminal residue" evidence="2">
    <location>
        <position position="336"/>
    </location>
</feature>
<feature type="transmembrane region" description="Helical" evidence="1">
    <location>
        <begin position="308"/>
        <end position="330"/>
    </location>
</feature>
<name>A0AAD7HRZ0_9AGAR</name>
<keyword evidence="3" id="KW-1185">Reference proteome</keyword>
<dbReference type="EMBL" id="JARKIB010000183">
    <property type="protein sequence ID" value="KAJ7726924.1"/>
    <property type="molecule type" value="Genomic_DNA"/>
</dbReference>
<protein>
    <submittedName>
        <fullName evidence="2">Uncharacterized protein</fullName>
    </submittedName>
</protein>